<dbReference type="Proteomes" id="UP001056336">
    <property type="component" value="Chromosome"/>
</dbReference>
<sequence>MLTDPRAIKALAHPARLAVIDEFFSGRRLTATECAEIAGLSASAMSYHLRALEKWGIIRRSEATDDGRERPWEAAGSGLRIQSTEPHASIAGETLLIDRILDRQRSEIQAWLNADDSVRGDWDDAMTIAGTGFYLTLPETLAVTKALQAELDKFDRRADEDLPEGVRQVRINITVVPTERTAPERTSAEPA</sequence>
<dbReference type="SUPFAM" id="SSF46785">
    <property type="entry name" value="Winged helix' DNA-binding domain"/>
    <property type="match status" value="1"/>
</dbReference>
<dbReference type="InterPro" id="IPR036388">
    <property type="entry name" value="WH-like_DNA-bd_sf"/>
</dbReference>
<dbReference type="InterPro" id="IPR036390">
    <property type="entry name" value="WH_DNA-bd_sf"/>
</dbReference>
<dbReference type="CDD" id="cd00090">
    <property type="entry name" value="HTH_ARSR"/>
    <property type="match status" value="1"/>
</dbReference>
<dbReference type="Pfam" id="PF12840">
    <property type="entry name" value="HTH_20"/>
    <property type="match status" value="1"/>
</dbReference>
<reference evidence="2" key="1">
    <citation type="journal article" date="2018" name="Int. J. Syst. Evol. Microbiol.">
        <title>Jatrophihabitans telluris sp. nov., isolated from sediment soil of lava forest wetlands and the emended description of the genus Jatrophihabitans.</title>
        <authorList>
            <person name="Lee K.C."/>
            <person name="Suh M.K."/>
            <person name="Eom M.K."/>
            <person name="Kim K.K."/>
            <person name="Kim J.S."/>
            <person name="Kim D.S."/>
            <person name="Ko S.H."/>
            <person name="Shin Y.K."/>
            <person name="Lee J.S."/>
        </authorList>
    </citation>
    <scope>NUCLEOTIDE SEQUENCE</scope>
    <source>
        <strain evidence="2">N237</strain>
    </source>
</reference>
<evidence type="ECO:0000259" key="1">
    <source>
        <dbReference type="SMART" id="SM00418"/>
    </source>
</evidence>
<protein>
    <submittedName>
        <fullName evidence="2">Helix-turn-helix domain-containing protein</fullName>
    </submittedName>
</protein>
<proteinExistence type="predicted"/>
<dbReference type="EMBL" id="CP097332">
    <property type="protein sequence ID" value="UQX89665.1"/>
    <property type="molecule type" value="Genomic_DNA"/>
</dbReference>
<dbReference type="Gene3D" id="1.10.10.10">
    <property type="entry name" value="Winged helix-like DNA-binding domain superfamily/Winged helix DNA-binding domain"/>
    <property type="match status" value="1"/>
</dbReference>
<evidence type="ECO:0000313" key="3">
    <source>
        <dbReference type="Proteomes" id="UP001056336"/>
    </source>
</evidence>
<evidence type="ECO:0000313" key="2">
    <source>
        <dbReference type="EMBL" id="UQX89665.1"/>
    </source>
</evidence>
<dbReference type="SMART" id="SM00418">
    <property type="entry name" value="HTH_ARSR"/>
    <property type="match status" value="1"/>
</dbReference>
<dbReference type="InterPro" id="IPR011991">
    <property type="entry name" value="ArsR-like_HTH"/>
</dbReference>
<gene>
    <name evidence="2" type="ORF">M6D93_06595</name>
</gene>
<feature type="domain" description="HTH arsR-type" evidence="1">
    <location>
        <begin position="6"/>
        <end position="97"/>
    </location>
</feature>
<accession>A0ABY4R1Q4</accession>
<name>A0ABY4R1Q4_9ACTN</name>
<keyword evidence="3" id="KW-1185">Reference proteome</keyword>
<organism evidence="2 3">
    <name type="scientific">Jatrophihabitans telluris</name>
    <dbReference type="NCBI Taxonomy" id="2038343"/>
    <lineage>
        <taxon>Bacteria</taxon>
        <taxon>Bacillati</taxon>
        <taxon>Actinomycetota</taxon>
        <taxon>Actinomycetes</taxon>
        <taxon>Jatrophihabitantales</taxon>
        <taxon>Jatrophihabitantaceae</taxon>
        <taxon>Jatrophihabitans</taxon>
    </lineage>
</organism>
<dbReference type="RefSeq" id="WP_249773561.1">
    <property type="nucleotide sequence ID" value="NZ_CP097332.1"/>
</dbReference>
<reference evidence="2" key="2">
    <citation type="submission" date="2022-05" db="EMBL/GenBank/DDBJ databases">
        <authorList>
            <person name="Kim J.-S."/>
            <person name="Lee K."/>
            <person name="Suh M."/>
            <person name="Eom M."/>
            <person name="Kim J.-S."/>
            <person name="Kim D.-S."/>
            <person name="Ko S.-H."/>
            <person name="Shin Y."/>
            <person name="Lee J.-S."/>
        </authorList>
    </citation>
    <scope>NUCLEOTIDE SEQUENCE</scope>
    <source>
        <strain evidence="2">N237</strain>
    </source>
</reference>
<dbReference type="InterPro" id="IPR001845">
    <property type="entry name" value="HTH_ArsR_DNA-bd_dom"/>
</dbReference>